<name>A0ABU3DGT7_9RHOB</name>
<feature type="region of interest" description="Disordered" evidence="1">
    <location>
        <begin position="83"/>
        <end position="125"/>
    </location>
</feature>
<sequence length="413" mass="43872">MADGQNRSPSEIERDIEDERSALTKTLESLQDSLSFDSFLHTASDSVRKNGGEIGRSLGNSVKANPVALALTGAGIAWLVFGPSSSSSSSSSPARRRHPAPAPAPVAYDPAYRPTSPGLRRDPYSSDFDARVAAAEAELEGADAGRRSYTGTGTIPGSSATSGSSSWSKSTSRLSRAKSKARGSLSHARHKATGAYYDARGKVSGKASEAKYATKARLHHAKADAKSGYYSAQSSASEGAGRVSSAVHDLRERISEGTEHMSDEARRRVIAARERAIEARISAEQYYSEGSARARAFYHDQPLVVGAAFLALGAAVGAALPRTRFEDDTFGDYSDHMMDEAEAIYRDERERLERAAKAAAGEAETVARETMAQAREAAPDMPDGRAAVDEAEAKAKETAARIGNAAQKAHDKD</sequence>
<comment type="caution">
    <text evidence="2">The sequence shown here is derived from an EMBL/GenBank/DDBJ whole genome shotgun (WGS) entry which is preliminary data.</text>
</comment>
<feature type="compositionally biased region" description="Low complexity" evidence="1">
    <location>
        <begin position="105"/>
        <end position="114"/>
    </location>
</feature>
<feature type="compositionally biased region" description="Basic residues" evidence="1">
    <location>
        <begin position="175"/>
        <end position="189"/>
    </location>
</feature>
<protein>
    <submittedName>
        <fullName evidence="2">DUF3618 domain-containing protein</fullName>
    </submittedName>
</protein>
<reference evidence="2 3" key="1">
    <citation type="submission" date="2023-09" db="EMBL/GenBank/DDBJ databases">
        <authorList>
            <person name="Rey-Velasco X."/>
        </authorList>
    </citation>
    <scope>NUCLEOTIDE SEQUENCE [LARGE SCALE GENOMIC DNA]</scope>
    <source>
        <strain evidence="2 3">F158</strain>
    </source>
</reference>
<dbReference type="Proteomes" id="UP001265259">
    <property type="component" value="Unassembled WGS sequence"/>
</dbReference>
<dbReference type="EMBL" id="JAVRHL010000002">
    <property type="protein sequence ID" value="MDT0682768.1"/>
    <property type="molecule type" value="Genomic_DNA"/>
</dbReference>
<evidence type="ECO:0000313" key="3">
    <source>
        <dbReference type="Proteomes" id="UP001265259"/>
    </source>
</evidence>
<feature type="compositionally biased region" description="Low complexity" evidence="1">
    <location>
        <begin position="150"/>
        <end position="174"/>
    </location>
</feature>
<proteinExistence type="predicted"/>
<organism evidence="2 3">
    <name type="scientific">Tropicimonas omnivorans</name>
    <dbReference type="NCBI Taxonomy" id="3075590"/>
    <lineage>
        <taxon>Bacteria</taxon>
        <taxon>Pseudomonadati</taxon>
        <taxon>Pseudomonadota</taxon>
        <taxon>Alphaproteobacteria</taxon>
        <taxon>Rhodobacterales</taxon>
        <taxon>Roseobacteraceae</taxon>
        <taxon>Tropicimonas</taxon>
    </lineage>
</organism>
<feature type="compositionally biased region" description="Basic and acidic residues" evidence="1">
    <location>
        <begin position="382"/>
        <end position="399"/>
    </location>
</feature>
<dbReference type="InterPro" id="IPR022062">
    <property type="entry name" value="DUF3618"/>
</dbReference>
<feature type="region of interest" description="Disordered" evidence="1">
    <location>
        <begin position="139"/>
        <end position="189"/>
    </location>
</feature>
<keyword evidence="3" id="KW-1185">Reference proteome</keyword>
<gene>
    <name evidence="2" type="ORF">RM543_08720</name>
</gene>
<accession>A0ABU3DGT7</accession>
<feature type="region of interest" description="Disordered" evidence="1">
    <location>
        <begin position="359"/>
        <end position="413"/>
    </location>
</feature>
<feature type="compositionally biased region" description="Low complexity" evidence="1">
    <location>
        <begin position="83"/>
        <end position="93"/>
    </location>
</feature>
<evidence type="ECO:0000256" key="1">
    <source>
        <dbReference type="SAM" id="MobiDB-lite"/>
    </source>
</evidence>
<evidence type="ECO:0000313" key="2">
    <source>
        <dbReference type="EMBL" id="MDT0682768.1"/>
    </source>
</evidence>
<dbReference type="RefSeq" id="WP_311690637.1">
    <property type="nucleotide sequence ID" value="NZ_JAVRHL010000002.1"/>
</dbReference>
<dbReference type="Pfam" id="PF12277">
    <property type="entry name" value="DUF3618"/>
    <property type="match status" value="1"/>
</dbReference>